<evidence type="ECO:0000259" key="1">
    <source>
        <dbReference type="PROSITE" id="PS50404"/>
    </source>
</evidence>
<dbReference type="PROSITE" id="PS50404">
    <property type="entry name" value="GST_NTER"/>
    <property type="match status" value="1"/>
</dbReference>
<dbReference type="AlphaFoldDB" id="A8P0W9"/>
<dbReference type="OrthoDB" id="249703at2759"/>
<dbReference type="SUPFAM" id="SSF47616">
    <property type="entry name" value="GST C-terminal domain-like"/>
    <property type="match status" value="1"/>
</dbReference>
<accession>A8P0W9</accession>
<dbReference type="CDD" id="cd00299">
    <property type="entry name" value="GST_C_family"/>
    <property type="match status" value="1"/>
</dbReference>
<dbReference type="Pfam" id="PF13410">
    <property type="entry name" value="GST_C_2"/>
    <property type="match status" value="1"/>
</dbReference>
<dbReference type="Pfam" id="PF13417">
    <property type="entry name" value="GST_N_3"/>
    <property type="match status" value="1"/>
</dbReference>
<dbReference type="eggNOG" id="ENOG502S98U">
    <property type="taxonomic scope" value="Eukaryota"/>
</dbReference>
<dbReference type="InterPro" id="IPR050983">
    <property type="entry name" value="GST_Omega/HSP26"/>
</dbReference>
<gene>
    <name evidence="2" type="ORF">CC1G_09536</name>
</gene>
<dbReference type="PANTHER" id="PTHR43968">
    <property type="match status" value="1"/>
</dbReference>
<evidence type="ECO:0000313" key="3">
    <source>
        <dbReference type="Proteomes" id="UP000001861"/>
    </source>
</evidence>
<proteinExistence type="predicted"/>
<keyword evidence="3" id="KW-1185">Reference proteome</keyword>
<dbReference type="OMA" id="PSWADFF"/>
<sequence>MSSSLTFCKLIGTPFSTFTRTIALGLHYKGIPFEQLRTPPQSDLAFQHHPFGYLPSLVIESKSKDGKWFTLSESQAIARYIERVAPEPPLELSDAEAGELGVLEEKVFEMAIMIGTWLRAGFPALEGGVIKPYVKAIDEDKDPASVTPSKDDQGVVNAKQFLDKIESRMVPDAKFAFGSHPTWADFFLFPLLDDLRAIPAWEMIASEKMREWITNMDKLEAVFKTKPGTLSAGASP</sequence>
<dbReference type="VEuPathDB" id="FungiDB:CC1G_09536"/>
<evidence type="ECO:0000313" key="2">
    <source>
        <dbReference type="EMBL" id="EAU83867.1"/>
    </source>
</evidence>
<dbReference type="PANTHER" id="PTHR43968:SF6">
    <property type="entry name" value="GLUTATHIONE S-TRANSFERASE OMEGA"/>
    <property type="match status" value="1"/>
</dbReference>
<dbReference type="Gene3D" id="3.40.30.10">
    <property type="entry name" value="Glutaredoxin"/>
    <property type="match status" value="1"/>
</dbReference>
<dbReference type="InterPro" id="IPR036282">
    <property type="entry name" value="Glutathione-S-Trfase_C_sf"/>
</dbReference>
<comment type="caution">
    <text evidence="2">The sequence shown here is derived from an EMBL/GenBank/DDBJ whole genome shotgun (WGS) entry which is preliminary data.</text>
</comment>
<dbReference type="Gene3D" id="1.20.1050.10">
    <property type="match status" value="1"/>
</dbReference>
<dbReference type="InterPro" id="IPR004045">
    <property type="entry name" value="Glutathione_S-Trfase_N"/>
</dbReference>
<protein>
    <recommendedName>
        <fullName evidence="1">GST N-terminal domain-containing protein</fullName>
    </recommendedName>
</protein>
<dbReference type="EMBL" id="AACS02000006">
    <property type="protein sequence ID" value="EAU83867.1"/>
    <property type="molecule type" value="Genomic_DNA"/>
</dbReference>
<dbReference type="Proteomes" id="UP000001861">
    <property type="component" value="Unassembled WGS sequence"/>
</dbReference>
<dbReference type="GO" id="GO:0005737">
    <property type="term" value="C:cytoplasm"/>
    <property type="evidence" value="ECO:0007669"/>
    <property type="project" value="TreeGrafter"/>
</dbReference>
<dbReference type="InterPro" id="IPR036249">
    <property type="entry name" value="Thioredoxin-like_sf"/>
</dbReference>
<organism evidence="2 3">
    <name type="scientific">Coprinopsis cinerea (strain Okayama-7 / 130 / ATCC MYA-4618 / FGSC 9003)</name>
    <name type="common">Inky cap fungus</name>
    <name type="synonym">Hormographiella aspergillata</name>
    <dbReference type="NCBI Taxonomy" id="240176"/>
    <lineage>
        <taxon>Eukaryota</taxon>
        <taxon>Fungi</taxon>
        <taxon>Dikarya</taxon>
        <taxon>Basidiomycota</taxon>
        <taxon>Agaricomycotina</taxon>
        <taxon>Agaricomycetes</taxon>
        <taxon>Agaricomycetidae</taxon>
        <taxon>Agaricales</taxon>
        <taxon>Agaricineae</taxon>
        <taxon>Psathyrellaceae</taxon>
        <taxon>Coprinopsis</taxon>
    </lineage>
</organism>
<dbReference type="InParanoid" id="A8P0W9"/>
<dbReference type="SUPFAM" id="SSF52833">
    <property type="entry name" value="Thioredoxin-like"/>
    <property type="match status" value="1"/>
</dbReference>
<dbReference type="GeneID" id="6014550"/>
<feature type="domain" description="GST N-terminal" evidence="1">
    <location>
        <begin position="6"/>
        <end position="89"/>
    </location>
</feature>
<dbReference type="RefSeq" id="XP_001837985.1">
    <property type="nucleotide sequence ID" value="XM_001837933.2"/>
</dbReference>
<name>A8P0W9_COPC7</name>
<dbReference type="KEGG" id="cci:CC1G_09536"/>
<reference evidence="2 3" key="1">
    <citation type="journal article" date="2010" name="Proc. Natl. Acad. Sci. U.S.A.">
        <title>Insights into evolution of multicellular fungi from the assembled chromosomes of the mushroom Coprinopsis cinerea (Coprinus cinereus).</title>
        <authorList>
            <person name="Stajich J.E."/>
            <person name="Wilke S.K."/>
            <person name="Ahren D."/>
            <person name="Au C.H."/>
            <person name="Birren B.W."/>
            <person name="Borodovsky M."/>
            <person name="Burns C."/>
            <person name="Canback B."/>
            <person name="Casselton L.A."/>
            <person name="Cheng C.K."/>
            <person name="Deng J."/>
            <person name="Dietrich F.S."/>
            <person name="Fargo D.C."/>
            <person name="Farman M.L."/>
            <person name="Gathman A.C."/>
            <person name="Goldberg J."/>
            <person name="Guigo R."/>
            <person name="Hoegger P.J."/>
            <person name="Hooker J.B."/>
            <person name="Huggins A."/>
            <person name="James T.Y."/>
            <person name="Kamada T."/>
            <person name="Kilaru S."/>
            <person name="Kodira C."/>
            <person name="Kues U."/>
            <person name="Kupfer D."/>
            <person name="Kwan H.S."/>
            <person name="Lomsadze A."/>
            <person name="Li W."/>
            <person name="Lilly W.W."/>
            <person name="Ma L.J."/>
            <person name="Mackey A.J."/>
            <person name="Manning G."/>
            <person name="Martin F."/>
            <person name="Muraguchi H."/>
            <person name="Natvig D.O."/>
            <person name="Palmerini H."/>
            <person name="Ramesh M.A."/>
            <person name="Rehmeyer C.J."/>
            <person name="Roe B.A."/>
            <person name="Shenoy N."/>
            <person name="Stanke M."/>
            <person name="Ter-Hovhannisyan V."/>
            <person name="Tunlid A."/>
            <person name="Velagapudi R."/>
            <person name="Vision T.J."/>
            <person name="Zeng Q."/>
            <person name="Zolan M.E."/>
            <person name="Pukkila P.J."/>
        </authorList>
    </citation>
    <scope>NUCLEOTIDE SEQUENCE [LARGE SCALE GENOMIC DNA]</scope>
    <source>
        <strain evidence="3">Okayama-7 / 130 / ATCC MYA-4618 / FGSC 9003</strain>
    </source>
</reference>